<dbReference type="PROSITE" id="PS51318">
    <property type="entry name" value="TAT"/>
    <property type="match status" value="1"/>
</dbReference>
<evidence type="ECO:0000256" key="1">
    <source>
        <dbReference type="ARBA" id="ARBA00004752"/>
    </source>
</evidence>
<feature type="active site" description="Proton donor/acceptor" evidence="7">
    <location>
        <position position="334"/>
    </location>
</feature>
<dbReference type="Pfam" id="PF17964">
    <property type="entry name" value="Big_10"/>
    <property type="match status" value="1"/>
</dbReference>
<comment type="pathway">
    <text evidence="1 7">Cell wall biogenesis; peptidoglycan biosynthesis.</text>
</comment>
<dbReference type="Pfam" id="PF03734">
    <property type="entry name" value="YkuD"/>
    <property type="match status" value="1"/>
</dbReference>
<dbReference type="AlphaFoldDB" id="U2S4M3"/>
<evidence type="ECO:0000256" key="2">
    <source>
        <dbReference type="ARBA" id="ARBA00022679"/>
    </source>
</evidence>
<evidence type="ECO:0000256" key="4">
    <source>
        <dbReference type="ARBA" id="ARBA00022984"/>
    </source>
</evidence>
<dbReference type="SUPFAM" id="SSF141523">
    <property type="entry name" value="L,D-transpeptidase catalytic domain-like"/>
    <property type="match status" value="1"/>
</dbReference>
<dbReference type="GO" id="GO:0008360">
    <property type="term" value="P:regulation of cell shape"/>
    <property type="evidence" value="ECO:0007669"/>
    <property type="project" value="UniProtKB-UniRule"/>
</dbReference>
<dbReference type="CDD" id="cd16913">
    <property type="entry name" value="YkuD_like"/>
    <property type="match status" value="1"/>
</dbReference>
<feature type="region of interest" description="Disordered" evidence="8">
    <location>
        <begin position="33"/>
        <end position="67"/>
    </location>
</feature>
<dbReference type="GO" id="GO:0071555">
    <property type="term" value="P:cell wall organization"/>
    <property type="evidence" value="ECO:0007669"/>
    <property type="project" value="UniProtKB-UniRule"/>
</dbReference>
<evidence type="ECO:0000313" key="11">
    <source>
        <dbReference type="EMBL" id="ERK57737.1"/>
    </source>
</evidence>
<dbReference type="GO" id="GO:0016746">
    <property type="term" value="F:acyltransferase activity"/>
    <property type="evidence" value="ECO:0007669"/>
    <property type="project" value="UniProtKB-KW"/>
</dbReference>
<feature type="active site" description="Nucleophile" evidence="7">
    <location>
        <position position="352"/>
    </location>
</feature>
<dbReference type="PANTHER" id="PTHR30582:SF2">
    <property type="entry name" value="L,D-TRANSPEPTIDASE YCIB-RELATED"/>
    <property type="match status" value="1"/>
</dbReference>
<dbReference type="RefSeq" id="WP_021797307.1">
    <property type="nucleotide sequence ID" value="NZ_ACVN02000148.1"/>
</dbReference>
<evidence type="ECO:0000259" key="10">
    <source>
        <dbReference type="PROSITE" id="PS52029"/>
    </source>
</evidence>
<keyword evidence="4 7" id="KW-0573">Peptidoglycan synthesis</keyword>
<feature type="domain" description="L,D-TPase catalytic" evidence="10">
    <location>
        <begin position="251"/>
        <end position="376"/>
    </location>
</feature>
<feature type="chain" id="PRO_5038937239" evidence="9">
    <location>
        <begin position="34"/>
        <end position="409"/>
    </location>
</feature>
<dbReference type="Gene3D" id="2.60.40.3780">
    <property type="match status" value="1"/>
</dbReference>
<evidence type="ECO:0000256" key="3">
    <source>
        <dbReference type="ARBA" id="ARBA00022960"/>
    </source>
</evidence>
<dbReference type="PANTHER" id="PTHR30582">
    <property type="entry name" value="L,D-TRANSPEPTIDASE"/>
    <property type="match status" value="1"/>
</dbReference>
<keyword evidence="6 7" id="KW-0961">Cell wall biogenesis/degradation</keyword>
<feature type="signal peptide" evidence="9">
    <location>
        <begin position="1"/>
        <end position="33"/>
    </location>
</feature>
<dbReference type="GO" id="GO:0005576">
    <property type="term" value="C:extracellular region"/>
    <property type="evidence" value="ECO:0007669"/>
    <property type="project" value="TreeGrafter"/>
</dbReference>
<evidence type="ECO:0000256" key="6">
    <source>
        <dbReference type="ARBA" id="ARBA00023316"/>
    </source>
</evidence>
<dbReference type="InterPro" id="IPR005490">
    <property type="entry name" value="LD_TPept_cat_dom"/>
</dbReference>
<evidence type="ECO:0000256" key="8">
    <source>
        <dbReference type="SAM" id="MobiDB-lite"/>
    </source>
</evidence>
<keyword evidence="5" id="KW-0012">Acyltransferase</keyword>
<dbReference type="InterPro" id="IPR038063">
    <property type="entry name" value="Transpep_catalytic_dom"/>
</dbReference>
<evidence type="ECO:0000313" key="12">
    <source>
        <dbReference type="Proteomes" id="UP000017052"/>
    </source>
</evidence>
<dbReference type="Gene3D" id="2.40.440.10">
    <property type="entry name" value="L,D-transpeptidase catalytic domain-like"/>
    <property type="match status" value="1"/>
</dbReference>
<accession>U2S4M3</accession>
<keyword evidence="3 7" id="KW-0133">Cell shape</keyword>
<gene>
    <name evidence="11" type="ORF">HMPREF0682_1780</name>
</gene>
<dbReference type="PROSITE" id="PS52029">
    <property type="entry name" value="LD_TPASE"/>
    <property type="match status" value="1"/>
</dbReference>
<dbReference type="Proteomes" id="UP000017052">
    <property type="component" value="Unassembled WGS sequence"/>
</dbReference>
<protein>
    <submittedName>
        <fullName evidence="11">L,D-transpeptidase catalytic domain protein</fullName>
    </submittedName>
</protein>
<evidence type="ECO:0000256" key="7">
    <source>
        <dbReference type="PROSITE-ProRule" id="PRU01373"/>
    </source>
</evidence>
<organism evidence="11 12">
    <name type="scientific">Propionibacterium acidifaciens F0233</name>
    <dbReference type="NCBI Taxonomy" id="553198"/>
    <lineage>
        <taxon>Bacteria</taxon>
        <taxon>Bacillati</taxon>
        <taxon>Actinomycetota</taxon>
        <taxon>Actinomycetes</taxon>
        <taxon>Propionibacteriales</taxon>
        <taxon>Propionibacteriaceae</taxon>
        <taxon>Propionibacterium</taxon>
    </lineage>
</organism>
<keyword evidence="2" id="KW-0808">Transferase</keyword>
<dbReference type="UniPathway" id="UPA00219"/>
<evidence type="ECO:0000256" key="9">
    <source>
        <dbReference type="SAM" id="SignalP"/>
    </source>
</evidence>
<dbReference type="GeneID" id="95359840"/>
<keyword evidence="9" id="KW-0732">Signal</keyword>
<dbReference type="InterPro" id="IPR050979">
    <property type="entry name" value="LD-transpeptidase"/>
</dbReference>
<sequence>MPTTQHTDPRLTRRGVIVAAAAGAGALGLAACAGGSADPSQNGSAKGSSTPTGTESPTVTVTSAHGTDAVLPDDTLTVTVANGSAVSVKATGPDGVAFTGTLDDTTWKPDRAFWPGTEYTVSVDVMTLQNQETTLTQKITTASVETLVYEPVYSQSDLGVAMPVYVQFSDTIDLPEHRAAIEKQASVTVTPEQPGSWGWVEDRILMWRPKDYWAPGTTVDVHLAFAGVKVGDQQYLADDTNYSISIAGTKVELVCDLGSQHMDVYQDGSLLRTCPVSTGKVGHETYSGTKVIMQKYDTFTMDSSTYGVPADSAEGYKTEVPNCQRITWSGEFLHSASWSVGSQGVAPTSHGCTNLSPDDAAWLMGVTHIGDPVVFNGTTPGGAYLAFQPGDGIGCWTYDWDGWQKQSAL</sequence>
<comment type="caution">
    <text evidence="11">The sequence shown here is derived from an EMBL/GenBank/DDBJ whole genome shotgun (WGS) entry which is preliminary data.</text>
</comment>
<dbReference type="GO" id="GO:0071972">
    <property type="term" value="F:peptidoglycan L,D-transpeptidase activity"/>
    <property type="evidence" value="ECO:0007669"/>
    <property type="project" value="TreeGrafter"/>
</dbReference>
<evidence type="ECO:0000256" key="5">
    <source>
        <dbReference type="ARBA" id="ARBA00023315"/>
    </source>
</evidence>
<proteinExistence type="predicted"/>
<keyword evidence="12" id="KW-1185">Reference proteome</keyword>
<dbReference type="EMBL" id="ACVN02000148">
    <property type="protein sequence ID" value="ERK57737.1"/>
    <property type="molecule type" value="Genomic_DNA"/>
</dbReference>
<dbReference type="InterPro" id="IPR041280">
    <property type="entry name" value="Big_10"/>
</dbReference>
<dbReference type="InterPro" id="IPR006311">
    <property type="entry name" value="TAT_signal"/>
</dbReference>
<reference evidence="11" key="1">
    <citation type="submission" date="2013-08" db="EMBL/GenBank/DDBJ databases">
        <authorList>
            <person name="Durkin A.S."/>
            <person name="Haft D.R."/>
            <person name="McCorrison J."/>
            <person name="Torralba M."/>
            <person name="Gillis M."/>
            <person name="Haft D.H."/>
            <person name="Methe B."/>
            <person name="Sutton G."/>
            <person name="Nelson K.E."/>
        </authorList>
    </citation>
    <scope>NUCLEOTIDE SEQUENCE [LARGE SCALE GENOMIC DNA]</scope>
    <source>
        <strain evidence="11">F0233</strain>
    </source>
</reference>
<dbReference type="Gene3D" id="2.60.40.3710">
    <property type="match status" value="1"/>
</dbReference>
<name>U2S4M3_9ACTN</name>
<dbReference type="GO" id="GO:0018104">
    <property type="term" value="P:peptidoglycan-protein cross-linking"/>
    <property type="evidence" value="ECO:0007669"/>
    <property type="project" value="TreeGrafter"/>
</dbReference>
<feature type="compositionally biased region" description="Low complexity" evidence="8">
    <location>
        <begin position="47"/>
        <end position="63"/>
    </location>
</feature>